<dbReference type="RefSeq" id="XP_025423832.1">
    <property type="nucleotide sequence ID" value="XM_025568047.1"/>
</dbReference>
<dbReference type="Proteomes" id="UP000694846">
    <property type="component" value="Unplaced"/>
</dbReference>
<dbReference type="PANTHER" id="PTHR12546:SF60">
    <property type="entry name" value="MISFIRE, ISOFORM F"/>
    <property type="match status" value="1"/>
</dbReference>
<accession>A0A8B8GN99</accession>
<evidence type="ECO:0000256" key="1">
    <source>
        <dbReference type="ARBA" id="ARBA00004370"/>
    </source>
</evidence>
<dbReference type="InterPro" id="IPR037721">
    <property type="entry name" value="Ferlin"/>
</dbReference>
<evidence type="ECO:0000256" key="5">
    <source>
        <dbReference type="ARBA" id="ARBA00023136"/>
    </source>
</evidence>
<keyword evidence="4" id="KW-1133">Transmembrane helix</keyword>
<name>A0A8B8GN99_9HEMI</name>
<dbReference type="AlphaFoldDB" id="A0A8B8GN99"/>
<protein>
    <submittedName>
        <fullName evidence="8">Uncharacterized protein LOC112693124</fullName>
    </submittedName>
</protein>
<dbReference type="GO" id="GO:0016020">
    <property type="term" value="C:membrane"/>
    <property type="evidence" value="ECO:0007669"/>
    <property type="project" value="UniProtKB-SubCell"/>
</dbReference>
<dbReference type="InterPro" id="IPR012561">
    <property type="entry name" value="Ferlin_B-domain"/>
</dbReference>
<evidence type="ECO:0000256" key="3">
    <source>
        <dbReference type="ARBA" id="ARBA00022737"/>
    </source>
</evidence>
<keyword evidence="5" id="KW-0472">Membrane</keyword>
<keyword evidence="7" id="KW-1185">Reference proteome</keyword>
<keyword evidence="3" id="KW-0677">Repeat</keyword>
<comment type="subcellular location">
    <subcellularLocation>
        <location evidence="1">Membrane</location>
    </subcellularLocation>
</comment>
<proteinExistence type="predicted"/>
<evidence type="ECO:0000256" key="2">
    <source>
        <dbReference type="ARBA" id="ARBA00022692"/>
    </source>
</evidence>
<dbReference type="PANTHER" id="PTHR12546">
    <property type="entry name" value="FER-1-LIKE"/>
    <property type="match status" value="1"/>
</dbReference>
<sequence>MNNLDYLGEIEAPCEKIKCQIMINIMEGKQFYKNQLFHNKWLILVNREKNDLRIKGYLKCDLFIFHERKSFDNLSLLKSLDSIVEDKSIDKIDLLIPIGYKKPTSYLAKYSIKVYKGEMIRYFDDGPKWLSIYFGMSPETSILLDMNRKELNWNKEFSTINIYPPLNPIFSINIISDGIPSFGPAFLHFTLLETQQYFGRILLSVQTELVPPETENITTLHIENIVPILYEKQMYHKIIIIGLISRVNHIHKKQIKLNGLTISMDYGEYNFLSEHENKKFINLQTPNYKGVHVEKDFYKLLIEENTKPCLFLIVNLPSIEYYAMYASNLLSTTIKNMSYYGPPNLFLNLCDGKKIISKCQIQTRHFLYSIIPEFEGKYCGQIQPWFLRSTDKNDNLFDEITETIFWIGPYKDFNLGLMKMPELLISECNDQPCLQYKFKQYDETV</sequence>
<reference evidence="8" key="1">
    <citation type="submission" date="2025-08" db="UniProtKB">
        <authorList>
            <consortium name="RefSeq"/>
        </authorList>
    </citation>
    <scope>IDENTIFICATION</scope>
    <source>
        <tissue evidence="8">Whole body</tissue>
    </source>
</reference>
<dbReference type="OrthoDB" id="6613804at2759"/>
<feature type="domain" description="Ferlin B-domain" evidence="6">
    <location>
        <begin position="343"/>
        <end position="409"/>
    </location>
</feature>
<evidence type="ECO:0000313" key="8">
    <source>
        <dbReference type="RefSeq" id="XP_025423832.1"/>
    </source>
</evidence>
<gene>
    <name evidence="8" type="primary">LOC112693124</name>
</gene>
<evidence type="ECO:0000256" key="4">
    <source>
        <dbReference type="ARBA" id="ARBA00022989"/>
    </source>
</evidence>
<dbReference type="SMART" id="SM01201">
    <property type="entry name" value="FerB"/>
    <property type="match status" value="1"/>
</dbReference>
<evidence type="ECO:0000313" key="7">
    <source>
        <dbReference type="Proteomes" id="UP000694846"/>
    </source>
</evidence>
<evidence type="ECO:0000259" key="6">
    <source>
        <dbReference type="SMART" id="SM01201"/>
    </source>
</evidence>
<dbReference type="GO" id="GO:0007009">
    <property type="term" value="P:plasma membrane organization"/>
    <property type="evidence" value="ECO:0007669"/>
    <property type="project" value="TreeGrafter"/>
</dbReference>
<keyword evidence="2" id="KW-0812">Transmembrane</keyword>
<dbReference type="GeneID" id="112693124"/>
<organism evidence="7 8">
    <name type="scientific">Sipha flava</name>
    <name type="common">yellow sugarcane aphid</name>
    <dbReference type="NCBI Taxonomy" id="143950"/>
    <lineage>
        <taxon>Eukaryota</taxon>
        <taxon>Metazoa</taxon>
        <taxon>Ecdysozoa</taxon>
        <taxon>Arthropoda</taxon>
        <taxon>Hexapoda</taxon>
        <taxon>Insecta</taxon>
        <taxon>Pterygota</taxon>
        <taxon>Neoptera</taxon>
        <taxon>Paraneoptera</taxon>
        <taxon>Hemiptera</taxon>
        <taxon>Sternorrhyncha</taxon>
        <taxon>Aphidomorpha</taxon>
        <taxon>Aphidoidea</taxon>
        <taxon>Aphididae</taxon>
        <taxon>Sipha</taxon>
    </lineage>
</organism>